<feature type="region of interest" description="Disordered" evidence="1">
    <location>
        <begin position="43"/>
        <end position="75"/>
    </location>
</feature>
<dbReference type="Proteomes" id="UP000290288">
    <property type="component" value="Unassembled WGS sequence"/>
</dbReference>
<accession>A0A4Q2DPZ9</accession>
<dbReference type="AlphaFoldDB" id="A0A4Q2DPZ9"/>
<organism evidence="2 3">
    <name type="scientific">Candolleomyces aberdarensis</name>
    <dbReference type="NCBI Taxonomy" id="2316362"/>
    <lineage>
        <taxon>Eukaryota</taxon>
        <taxon>Fungi</taxon>
        <taxon>Dikarya</taxon>
        <taxon>Basidiomycota</taxon>
        <taxon>Agaricomycotina</taxon>
        <taxon>Agaricomycetes</taxon>
        <taxon>Agaricomycetidae</taxon>
        <taxon>Agaricales</taxon>
        <taxon>Agaricineae</taxon>
        <taxon>Psathyrellaceae</taxon>
        <taxon>Candolleomyces</taxon>
    </lineage>
</organism>
<feature type="compositionally biased region" description="Acidic residues" evidence="1">
    <location>
        <begin position="55"/>
        <end position="70"/>
    </location>
</feature>
<dbReference type="OrthoDB" id="3266461at2759"/>
<dbReference type="EMBL" id="SDEE01000123">
    <property type="protein sequence ID" value="RXW21044.1"/>
    <property type="molecule type" value="Genomic_DNA"/>
</dbReference>
<proteinExistence type="predicted"/>
<evidence type="ECO:0000313" key="2">
    <source>
        <dbReference type="EMBL" id="RXW21044.1"/>
    </source>
</evidence>
<dbReference type="STRING" id="2316362.A0A4Q2DPZ9"/>
<evidence type="ECO:0000256" key="1">
    <source>
        <dbReference type="SAM" id="MobiDB-lite"/>
    </source>
</evidence>
<protein>
    <submittedName>
        <fullName evidence="2">Uncharacterized protein</fullName>
    </submittedName>
</protein>
<reference evidence="2 3" key="1">
    <citation type="submission" date="2019-01" db="EMBL/GenBank/DDBJ databases">
        <title>Draft genome sequence of Psathyrella aberdarensis IHI B618.</title>
        <authorList>
            <person name="Buettner E."/>
            <person name="Kellner H."/>
        </authorList>
    </citation>
    <scope>NUCLEOTIDE SEQUENCE [LARGE SCALE GENOMIC DNA]</scope>
    <source>
        <strain evidence="2 3">IHI B618</strain>
    </source>
</reference>
<feature type="compositionally biased region" description="Polar residues" evidence="1">
    <location>
        <begin position="91"/>
        <end position="118"/>
    </location>
</feature>
<sequence>MSIPLSENELYYTNFKDDADICISWRISGKKSVVVEYRPRPQTKRPCLQRNREDWVEDDDDLDIPEDEYRDIEGPEGVTWSEVRLDNLSLPRNKNLSTRENSARLQFQSPTKPQATGKSSRKRGQGSEKRRQQKRRANFDNIVRSLKLRMNYLRANNFSLDTHARVASTGWHGLPPPKGELQGLVDSYRDGSIVTSLSHFRRVPFDPKSKSATALLDDMHRTFGIRTTAANFIAEQQGPLYEAMYDLMKPSLLDDSVKKESKLKNPRGDHFQCLMGHHRPYHDTIILIKWHKDNEARVEEFLKKRCIQELIAWVNWVLRAFMPEIADRYKRCAEWHQEKYGVTPLFGLFWNFCINGIFPGQQRIHTDPHADPKNVVGACVIFVYVIPGSSFDHKVRSWFVIWEAGVIIELPPWVAFFYPSSIFIHFNCDMSDIDIIHTSEQGKPTRPSNRAFRKMGFIGPDLPDDAHGRGSIGFF</sequence>
<evidence type="ECO:0000313" key="3">
    <source>
        <dbReference type="Proteomes" id="UP000290288"/>
    </source>
</evidence>
<keyword evidence="3" id="KW-1185">Reference proteome</keyword>
<comment type="caution">
    <text evidence="2">The sequence shown here is derived from an EMBL/GenBank/DDBJ whole genome shotgun (WGS) entry which is preliminary data.</text>
</comment>
<gene>
    <name evidence="2" type="ORF">EST38_g4821</name>
</gene>
<feature type="region of interest" description="Disordered" evidence="1">
    <location>
        <begin position="91"/>
        <end position="138"/>
    </location>
</feature>
<name>A0A4Q2DPZ9_9AGAR</name>